<dbReference type="Gene3D" id="3.20.10.10">
    <property type="entry name" value="D-amino Acid Aminotransferase, subunit A, domain 2"/>
    <property type="match status" value="1"/>
</dbReference>
<evidence type="ECO:0000256" key="10">
    <source>
        <dbReference type="NCBIfam" id="TIGR03461"/>
    </source>
</evidence>
<comment type="similarity">
    <text evidence="2">Belongs to the class-IV pyridoxal-phosphate-dependent aminotransferase family.</text>
</comment>
<dbReference type="GO" id="GO:0008696">
    <property type="term" value="F:4-amino-4-deoxychorismate lyase activity"/>
    <property type="evidence" value="ECO:0007669"/>
    <property type="project" value="UniProtKB-UniRule"/>
</dbReference>
<dbReference type="NCBIfam" id="NF004761">
    <property type="entry name" value="PRK06092.1"/>
    <property type="match status" value="1"/>
</dbReference>
<keyword evidence="5" id="KW-0289">Folate biosynthesis</keyword>
<evidence type="ECO:0000256" key="5">
    <source>
        <dbReference type="ARBA" id="ARBA00022909"/>
    </source>
</evidence>
<dbReference type="InterPro" id="IPR001544">
    <property type="entry name" value="Aminotrans_IV"/>
</dbReference>
<dbReference type="InterPro" id="IPR017824">
    <property type="entry name" value="Aminodeoxychorismate_lyase_IV"/>
</dbReference>
<comment type="cofactor">
    <cofactor evidence="1">
        <name>pyridoxal 5'-phosphate</name>
        <dbReference type="ChEBI" id="CHEBI:597326"/>
    </cofactor>
</comment>
<dbReference type="InterPro" id="IPR036038">
    <property type="entry name" value="Aminotransferase-like"/>
</dbReference>
<evidence type="ECO:0000256" key="3">
    <source>
        <dbReference type="ARBA" id="ARBA00011738"/>
    </source>
</evidence>
<dbReference type="PANTHER" id="PTHR42743">
    <property type="entry name" value="AMINO-ACID AMINOTRANSFERASE"/>
    <property type="match status" value="1"/>
</dbReference>
<dbReference type="KEGG" id="salk:FBQ74_09740"/>
<protein>
    <recommendedName>
        <fullName evidence="8 10">Aminodeoxychorismate lyase</fullName>
        <ecNumber evidence="8 10">4.1.3.38</ecNumber>
    </recommendedName>
</protein>
<dbReference type="Gene3D" id="3.30.470.10">
    <property type="match status" value="1"/>
</dbReference>
<name>A0A5B7YE24_9ALTE</name>
<gene>
    <name evidence="11" type="primary">pabC</name>
    <name evidence="11" type="ORF">FBQ74_09740</name>
</gene>
<dbReference type="GO" id="GO:0005829">
    <property type="term" value="C:cytosol"/>
    <property type="evidence" value="ECO:0007669"/>
    <property type="project" value="TreeGrafter"/>
</dbReference>
<dbReference type="InterPro" id="IPR043132">
    <property type="entry name" value="BCAT-like_C"/>
</dbReference>
<evidence type="ECO:0000256" key="6">
    <source>
        <dbReference type="ARBA" id="ARBA00023239"/>
    </source>
</evidence>
<keyword evidence="4" id="KW-0663">Pyridoxal phosphate</keyword>
<dbReference type="OrthoDB" id="9805628at2"/>
<evidence type="ECO:0000256" key="8">
    <source>
        <dbReference type="ARBA" id="ARBA00035676"/>
    </source>
</evidence>
<accession>A0A5B7YE24</accession>
<organism evidence="11 12">
    <name type="scientific">Salinimonas iocasae</name>
    <dbReference type="NCBI Taxonomy" id="2572577"/>
    <lineage>
        <taxon>Bacteria</taxon>
        <taxon>Pseudomonadati</taxon>
        <taxon>Pseudomonadota</taxon>
        <taxon>Gammaproteobacteria</taxon>
        <taxon>Alteromonadales</taxon>
        <taxon>Alteromonadaceae</taxon>
        <taxon>Alteromonas/Salinimonas group</taxon>
        <taxon>Salinimonas</taxon>
    </lineage>
</organism>
<dbReference type="InterPro" id="IPR050571">
    <property type="entry name" value="Class-IV_PLP-Dep_Aminotrnsfr"/>
</dbReference>
<dbReference type="GO" id="GO:0046656">
    <property type="term" value="P:folic acid biosynthetic process"/>
    <property type="evidence" value="ECO:0007669"/>
    <property type="project" value="UniProtKB-KW"/>
</dbReference>
<dbReference type="Pfam" id="PF01063">
    <property type="entry name" value="Aminotran_4"/>
    <property type="match status" value="1"/>
</dbReference>
<dbReference type="AlphaFoldDB" id="A0A5B7YE24"/>
<evidence type="ECO:0000256" key="2">
    <source>
        <dbReference type="ARBA" id="ARBA00009320"/>
    </source>
</evidence>
<proteinExistence type="inferred from homology"/>
<evidence type="ECO:0000256" key="4">
    <source>
        <dbReference type="ARBA" id="ARBA00022898"/>
    </source>
</evidence>
<dbReference type="InterPro" id="IPR043131">
    <property type="entry name" value="BCAT-like_N"/>
</dbReference>
<comment type="catalytic activity">
    <reaction evidence="9">
        <text>4-amino-4-deoxychorismate = 4-aminobenzoate + pyruvate + H(+)</text>
        <dbReference type="Rhea" id="RHEA:16201"/>
        <dbReference type="ChEBI" id="CHEBI:15361"/>
        <dbReference type="ChEBI" id="CHEBI:15378"/>
        <dbReference type="ChEBI" id="CHEBI:17836"/>
        <dbReference type="ChEBI" id="CHEBI:58406"/>
        <dbReference type="EC" id="4.1.3.38"/>
    </reaction>
</comment>
<comment type="subunit">
    <text evidence="3">Homodimer.</text>
</comment>
<dbReference type="GO" id="GO:0008153">
    <property type="term" value="P:4-aminobenzoate biosynthetic process"/>
    <property type="evidence" value="ECO:0007669"/>
    <property type="project" value="UniProtKB-UniRule"/>
</dbReference>
<reference evidence="11 12" key="1">
    <citation type="submission" date="2019-04" db="EMBL/GenBank/DDBJ databases">
        <title>Salinimonas iocasae sp. nov., a halophilic bacterium isolated from the outer tube casing of tubeworms in Okinawa Trough.</title>
        <authorList>
            <person name="Zhang H."/>
            <person name="Wang H."/>
            <person name="Li C."/>
        </authorList>
    </citation>
    <scope>NUCLEOTIDE SEQUENCE [LARGE SCALE GENOMIC DNA]</scope>
    <source>
        <strain evidence="11 12">KX18D6</strain>
    </source>
</reference>
<keyword evidence="6 11" id="KW-0456">Lyase</keyword>
<dbReference type="PANTHER" id="PTHR42743:SF2">
    <property type="entry name" value="AMINODEOXYCHORISMATE LYASE"/>
    <property type="match status" value="1"/>
</dbReference>
<dbReference type="EC" id="4.1.3.38" evidence="8 10"/>
<dbReference type="NCBIfam" id="TIGR03461">
    <property type="entry name" value="pabC_Proteo"/>
    <property type="match status" value="1"/>
</dbReference>
<evidence type="ECO:0000256" key="7">
    <source>
        <dbReference type="ARBA" id="ARBA00035633"/>
    </source>
</evidence>
<dbReference type="GO" id="GO:0030170">
    <property type="term" value="F:pyridoxal phosphate binding"/>
    <property type="evidence" value="ECO:0007669"/>
    <property type="project" value="InterPro"/>
</dbReference>
<keyword evidence="12" id="KW-1185">Reference proteome</keyword>
<evidence type="ECO:0000256" key="1">
    <source>
        <dbReference type="ARBA" id="ARBA00001933"/>
    </source>
</evidence>
<comment type="pathway">
    <text evidence="7">Cofactor biosynthesis; tetrahydrofolate biosynthesis; 4-aminobenzoate from chorismate: step 2/2.</text>
</comment>
<evidence type="ECO:0000256" key="9">
    <source>
        <dbReference type="ARBA" id="ARBA00049529"/>
    </source>
</evidence>
<evidence type="ECO:0000313" key="11">
    <source>
        <dbReference type="EMBL" id="QCZ93755.1"/>
    </source>
</evidence>
<dbReference type="Proteomes" id="UP000304912">
    <property type="component" value="Chromosome"/>
</dbReference>
<dbReference type="SUPFAM" id="SSF56752">
    <property type="entry name" value="D-aminoacid aminotransferase-like PLP-dependent enzymes"/>
    <property type="match status" value="1"/>
</dbReference>
<evidence type="ECO:0000313" key="12">
    <source>
        <dbReference type="Proteomes" id="UP000304912"/>
    </source>
</evidence>
<dbReference type="EMBL" id="CP039852">
    <property type="protein sequence ID" value="QCZ93755.1"/>
    <property type="molecule type" value="Genomic_DNA"/>
</dbReference>
<sequence length="274" mass="30423">MMERDILQTFPLNDRVANYGDGVFTTMSVEAGRVALFERHVKRLCRDTRLLGVFVDAEKLRADIIAQAQSIKSGTLKLLISAGQGGRGYQRDEKSAAALYFSHHSVPAHYSAWRVDGICIGLSDVRMAVQPALAGVKHCNRLEQVLVKRHMSAAVDDVLVCDTDNHIVEASAANVFWLNEGQWYTPSVKQCGVAGVMREFVIDWLHQHGQPVSEVQALPNVLNEASAIFLTNALMQIIPVHTLELEEPHHLATKPVTTLQDEIKLAYQDEFNAV</sequence>